<gene>
    <name evidence="1" type="ORF">HGG74_14950</name>
</gene>
<sequence length="153" mass="16862">MTDAPSMTVGRLLRTPRKQLDRLFQSSVPGRIPAGDCEGTLIVAPGSAAGAAAAGLIRLIVWKGKVFDPGSETVRNKVGPLGTLAVRAEVYYGPSRLDTNPAIILDYRRTSWIARWIRDEIREVAPGVFLGFAYWNRFRVLRFVLAVPQHFGP</sequence>
<accession>A0A7X6HEQ9</accession>
<name>A0A7X6HEQ9_9MICC</name>
<dbReference type="AlphaFoldDB" id="A0A7X6HEQ9"/>
<reference evidence="1 2" key="1">
    <citation type="submission" date="2020-04" db="EMBL/GenBank/DDBJ databases">
        <title>Arthrobacter sp. nov.</title>
        <authorList>
            <person name="Liu S."/>
        </authorList>
    </citation>
    <scope>NUCLEOTIDE SEQUENCE [LARGE SCALE GENOMIC DNA]</scope>
    <source>
        <strain evidence="1 2">E918</strain>
    </source>
</reference>
<proteinExistence type="predicted"/>
<evidence type="ECO:0000313" key="2">
    <source>
        <dbReference type="Proteomes" id="UP000544090"/>
    </source>
</evidence>
<dbReference type="EMBL" id="JAAZSQ010000016">
    <property type="protein sequence ID" value="NKX55812.1"/>
    <property type="molecule type" value="Genomic_DNA"/>
</dbReference>
<dbReference type="RefSeq" id="WP_168487609.1">
    <property type="nucleotide sequence ID" value="NZ_JAAZSQ010000016.1"/>
</dbReference>
<dbReference type="Proteomes" id="UP000544090">
    <property type="component" value="Unassembled WGS sequence"/>
</dbReference>
<evidence type="ECO:0000313" key="1">
    <source>
        <dbReference type="EMBL" id="NKX55812.1"/>
    </source>
</evidence>
<protein>
    <submittedName>
        <fullName evidence="1">Uncharacterized protein</fullName>
    </submittedName>
</protein>
<comment type="caution">
    <text evidence="1">The sequence shown here is derived from an EMBL/GenBank/DDBJ whole genome shotgun (WGS) entry which is preliminary data.</text>
</comment>
<organism evidence="1 2">
    <name type="scientific">Arthrobacter mobilis</name>
    <dbReference type="NCBI Taxonomy" id="2724944"/>
    <lineage>
        <taxon>Bacteria</taxon>
        <taxon>Bacillati</taxon>
        <taxon>Actinomycetota</taxon>
        <taxon>Actinomycetes</taxon>
        <taxon>Micrococcales</taxon>
        <taxon>Micrococcaceae</taxon>
        <taxon>Arthrobacter</taxon>
    </lineage>
</organism>
<keyword evidence="2" id="KW-1185">Reference proteome</keyword>